<sequence>MQAKSQASGFTIIEILVSLLLFAVIIVSILPVLTNFFGSSRSTQNQMSDSALLQQFAEDLRRQWTQPGEQDPSDTVTESVGAFRLRNACVDSTQLTVPPGMTVSVVDLTPTLTGDFQEGAPYALAATCSVSRPTGTVRRVTLAFSDVAKRPDRLTLEMF</sequence>
<keyword evidence="5" id="KW-0472">Membrane</keyword>
<evidence type="ECO:0000256" key="1">
    <source>
        <dbReference type="ARBA" id="ARBA00004203"/>
    </source>
</evidence>
<evidence type="ECO:0000256" key="2">
    <source>
        <dbReference type="ARBA" id="ARBA00004418"/>
    </source>
</evidence>
<dbReference type="EMBL" id="JBHSEI010000005">
    <property type="protein sequence ID" value="MFC4638429.1"/>
    <property type="molecule type" value="Genomic_DNA"/>
</dbReference>
<keyword evidence="5" id="KW-0812">Transmembrane</keyword>
<keyword evidence="7" id="KW-1185">Reference proteome</keyword>
<organism evidence="6 7">
    <name type="scientific">Deinococcus hohokamensis</name>
    <dbReference type="NCBI Taxonomy" id="309883"/>
    <lineage>
        <taxon>Bacteria</taxon>
        <taxon>Thermotogati</taxon>
        <taxon>Deinococcota</taxon>
        <taxon>Deinococci</taxon>
        <taxon>Deinococcales</taxon>
        <taxon>Deinococcaceae</taxon>
        <taxon>Deinococcus</taxon>
    </lineage>
</organism>
<name>A0ABV9I7Y8_9DEIO</name>
<keyword evidence="4" id="KW-0998">Cell outer membrane</keyword>
<feature type="transmembrane region" description="Helical" evidence="5">
    <location>
        <begin position="12"/>
        <end position="37"/>
    </location>
</feature>
<dbReference type="Pfam" id="PF07963">
    <property type="entry name" value="N_methyl"/>
    <property type="match status" value="1"/>
</dbReference>
<dbReference type="RefSeq" id="WP_380061433.1">
    <property type="nucleotide sequence ID" value="NZ_JBHSEI010000005.1"/>
</dbReference>
<evidence type="ECO:0000313" key="7">
    <source>
        <dbReference type="Proteomes" id="UP001595952"/>
    </source>
</evidence>
<reference evidence="7" key="1">
    <citation type="journal article" date="2019" name="Int. J. Syst. Evol. Microbiol.">
        <title>The Global Catalogue of Microorganisms (GCM) 10K type strain sequencing project: providing services to taxonomists for standard genome sequencing and annotation.</title>
        <authorList>
            <consortium name="The Broad Institute Genomics Platform"/>
            <consortium name="The Broad Institute Genome Sequencing Center for Infectious Disease"/>
            <person name="Wu L."/>
            <person name="Ma J."/>
        </authorList>
    </citation>
    <scope>NUCLEOTIDE SEQUENCE [LARGE SCALE GENOMIC DNA]</scope>
    <source>
        <strain evidence="7">CCUG 55995</strain>
    </source>
</reference>
<dbReference type="SUPFAM" id="SSF54523">
    <property type="entry name" value="Pili subunits"/>
    <property type="match status" value="1"/>
</dbReference>
<keyword evidence="3" id="KW-0574">Periplasm</keyword>
<proteinExistence type="predicted"/>
<evidence type="ECO:0000313" key="6">
    <source>
        <dbReference type="EMBL" id="MFC4638429.1"/>
    </source>
</evidence>
<protein>
    <submittedName>
        <fullName evidence="6">Type II secretion system protein J</fullName>
    </submittedName>
</protein>
<dbReference type="Proteomes" id="UP001595952">
    <property type="component" value="Unassembled WGS sequence"/>
</dbReference>
<evidence type="ECO:0000256" key="5">
    <source>
        <dbReference type="SAM" id="Phobius"/>
    </source>
</evidence>
<dbReference type="InterPro" id="IPR012902">
    <property type="entry name" value="N_methyl_site"/>
</dbReference>
<keyword evidence="5" id="KW-1133">Transmembrane helix</keyword>
<accession>A0ABV9I7Y8</accession>
<gene>
    <name evidence="6" type="ORF">ACFO0D_08725</name>
</gene>
<comment type="caution">
    <text evidence="6">The sequence shown here is derived from an EMBL/GenBank/DDBJ whole genome shotgun (WGS) entry which is preliminary data.</text>
</comment>
<comment type="subcellular location">
    <subcellularLocation>
        <location evidence="1">Cell outer membrane</location>
        <topology evidence="1">Single-pass membrane protein</topology>
    </subcellularLocation>
    <subcellularLocation>
        <location evidence="2">Periplasm</location>
    </subcellularLocation>
</comment>
<evidence type="ECO:0000256" key="4">
    <source>
        <dbReference type="ARBA" id="ARBA00023237"/>
    </source>
</evidence>
<evidence type="ECO:0000256" key="3">
    <source>
        <dbReference type="ARBA" id="ARBA00022764"/>
    </source>
</evidence>
<dbReference type="InterPro" id="IPR045584">
    <property type="entry name" value="Pilin-like"/>
</dbReference>